<protein>
    <submittedName>
        <fullName evidence="5">SDR family oxidoreductase</fullName>
    </submittedName>
</protein>
<proteinExistence type="inferred from homology"/>
<dbReference type="PRINTS" id="PR00081">
    <property type="entry name" value="GDHRDH"/>
</dbReference>
<dbReference type="InterPro" id="IPR036291">
    <property type="entry name" value="NAD(P)-bd_dom_sf"/>
</dbReference>
<dbReference type="InterPro" id="IPR020904">
    <property type="entry name" value="Sc_DH/Rdtase_CS"/>
</dbReference>
<feature type="domain" description="Ketoreductase" evidence="4">
    <location>
        <begin position="2"/>
        <end position="171"/>
    </location>
</feature>
<dbReference type="PRINTS" id="PR00080">
    <property type="entry name" value="SDRFAMILY"/>
</dbReference>
<dbReference type="Pfam" id="PF00106">
    <property type="entry name" value="adh_short"/>
    <property type="match status" value="1"/>
</dbReference>
<dbReference type="InterPro" id="IPR057326">
    <property type="entry name" value="KR_dom"/>
</dbReference>
<dbReference type="PANTHER" id="PTHR43976">
    <property type="entry name" value="SHORT CHAIN DEHYDROGENASE"/>
    <property type="match status" value="1"/>
</dbReference>
<evidence type="ECO:0000259" key="4">
    <source>
        <dbReference type="SMART" id="SM00822"/>
    </source>
</evidence>
<evidence type="ECO:0000313" key="5">
    <source>
        <dbReference type="EMBL" id="QBY50331.1"/>
    </source>
</evidence>
<dbReference type="EMBL" id="CP038634">
    <property type="protein sequence ID" value="QBY50331.1"/>
    <property type="molecule type" value="Genomic_DNA"/>
</dbReference>
<comment type="similarity">
    <text evidence="1 3">Belongs to the short-chain dehydrogenases/reductases (SDR) family.</text>
</comment>
<dbReference type="AlphaFoldDB" id="A0A4P7LET6"/>
<dbReference type="CDD" id="cd05374">
    <property type="entry name" value="17beta-HSD-like_SDR_c"/>
    <property type="match status" value="1"/>
</dbReference>
<dbReference type="SUPFAM" id="SSF51735">
    <property type="entry name" value="NAD(P)-binding Rossmann-fold domains"/>
    <property type="match status" value="1"/>
</dbReference>
<dbReference type="OrthoDB" id="9789083at2"/>
<evidence type="ECO:0000256" key="2">
    <source>
        <dbReference type="ARBA" id="ARBA00023002"/>
    </source>
</evidence>
<dbReference type="RefSeq" id="WP_135703066.1">
    <property type="nucleotide sequence ID" value="NZ_CP038634.1"/>
</dbReference>
<accession>A0A4P7LET6</accession>
<name>A0A4P7LET6_9BURK</name>
<organism evidence="5 6">
    <name type="scientific">Cupriavidus oxalaticus</name>
    <dbReference type="NCBI Taxonomy" id="96344"/>
    <lineage>
        <taxon>Bacteria</taxon>
        <taxon>Pseudomonadati</taxon>
        <taxon>Pseudomonadota</taxon>
        <taxon>Betaproteobacteria</taxon>
        <taxon>Burkholderiales</taxon>
        <taxon>Burkholderiaceae</taxon>
        <taxon>Cupriavidus</taxon>
    </lineage>
</organism>
<sequence length="261" mass="27626">MKTVLITGCSSGYGLATAHHFLSQGWHVIATMRSPREDLLPRSERLRLLALDVTRAESIDAALAVCGPIDVLVNNAGVGLFGAFEATPMTTVREVFETNTFGVMALTQAMLPRFRERRAGVIVNVTSSATLAPMPLVAAYTASKTAIEGFTASLAHELGEFGIRAKLVEPGYCPDTRFTENAGPRMAGMIPEAYGAYAMSVLAGFAQPARATKASDVAEAVWRAANDRSGQLRFPAGADAVALVHGDILPAGEPTAVSRFD</sequence>
<reference evidence="5 6" key="1">
    <citation type="submission" date="2019-03" db="EMBL/GenBank/DDBJ databases">
        <title>Efficiently degradation of phenoxyalkanoic acid herbicides by Cupriavidus oxalaticus strain X32.</title>
        <authorList>
            <person name="Sheng X."/>
        </authorList>
    </citation>
    <scope>NUCLEOTIDE SEQUENCE [LARGE SCALE GENOMIC DNA]</scope>
    <source>
        <strain evidence="5 6">X32</strain>
    </source>
</reference>
<dbReference type="GO" id="GO:0016491">
    <property type="term" value="F:oxidoreductase activity"/>
    <property type="evidence" value="ECO:0007669"/>
    <property type="project" value="UniProtKB-KW"/>
</dbReference>
<dbReference type="KEGG" id="cox:E0W60_03725"/>
<dbReference type="PROSITE" id="PS00061">
    <property type="entry name" value="ADH_SHORT"/>
    <property type="match status" value="1"/>
</dbReference>
<evidence type="ECO:0000256" key="1">
    <source>
        <dbReference type="ARBA" id="ARBA00006484"/>
    </source>
</evidence>
<dbReference type="Gene3D" id="3.40.50.720">
    <property type="entry name" value="NAD(P)-binding Rossmann-like Domain"/>
    <property type="match status" value="1"/>
</dbReference>
<evidence type="ECO:0000313" key="6">
    <source>
        <dbReference type="Proteomes" id="UP000295294"/>
    </source>
</evidence>
<keyword evidence="2" id="KW-0560">Oxidoreductase</keyword>
<dbReference type="Proteomes" id="UP000295294">
    <property type="component" value="Chromosome 1"/>
</dbReference>
<dbReference type="PANTHER" id="PTHR43976:SF16">
    <property type="entry name" value="SHORT-CHAIN DEHYDROGENASE_REDUCTASE FAMILY PROTEIN"/>
    <property type="match status" value="1"/>
</dbReference>
<dbReference type="InterPro" id="IPR051911">
    <property type="entry name" value="SDR_oxidoreductase"/>
</dbReference>
<gene>
    <name evidence="5" type="ORF">E0W60_03725</name>
</gene>
<evidence type="ECO:0000256" key="3">
    <source>
        <dbReference type="RuleBase" id="RU000363"/>
    </source>
</evidence>
<dbReference type="SMART" id="SM00822">
    <property type="entry name" value="PKS_KR"/>
    <property type="match status" value="1"/>
</dbReference>
<dbReference type="InterPro" id="IPR002347">
    <property type="entry name" value="SDR_fam"/>
</dbReference>